<dbReference type="InterPro" id="IPR036217">
    <property type="entry name" value="MethylDNA_cys_MeTrfase_DNAb"/>
</dbReference>
<dbReference type="Pfam" id="PF01035">
    <property type="entry name" value="DNA_binding_1"/>
    <property type="match status" value="1"/>
</dbReference>
<comment type="similarity">
    <text evidence="2">Belongs to the MGMT family.</text>
</comment>
<evidence type="ECO:0000256" key="5">
    <source>
        <dbReference type="ARBA" id="ARBA00022679"/>
    </source>
</evidence>
<evidence type="ECO:0000256" key="4">
    <source>
        <dbReference type="ARBA" id="ARBA00022603"/>
    </source>
</evidence>
<proteinExistence type="inferred from homology"/>
<organism evidence="10">
    <name type="scientific">hydrothermal vent metagenome</name>
    <dbReference type="NCBI Taxonomy" id="652676"/>
    <lineage>
        <taxon>unclassified sequences</taxon>
        <taxon>metagenomes</taxon>
        <taxon>ecological metagenomes</taxon>
    </lineage>
</organism>
<dbReference type="GO" id="GO:0006281">
    <property type="term" value="P:DNA repair"/>
    <property type="evidence" value="ECO:0007669"/>
    <property type="project" value="UniProtKB-KW"/>
</dbReference>
<dbReference type="PANTHER" id="PTHR10815">
    <property type="entry name" value="METHYLATED-DNA--PROTEIN-CYSTEINE METHYLTRANSFERASE"/>
    <property type="match status" value="1"/>
</dbReference>
<dbReference type="InterPro" id="IPR014048">
    <property type="entry name" value="MethylDNA_cys_MeTrfase_DNA-bd"/>
</dbReference>
<sequence length="288" mass="31356">MNKNGNITATSDYQIIEAAIAYLSKTSPDQVDLDGFARALGLTRRQLLDLFLRWCGLSVKSFAQAVALDHAKKLLRQQASVLETSFELGLSSPSRLYDLFVTHCAMPPGIWAKRGAGLKMIWGIASSPFGQAVIFTSDYGVAGIGFVDETKDEQIAFADLAKRWPGAIFERNDQLVAPISRRIFDPGLWDPGQPVRLIMIGSDFEIKVWQTLLKIPFGAAASYGQLAKEIGKPKAARAVGAAIGRNPISFVVPCHRVVGASGKLTGYHWGIVRKRAILGWEAGQVEKG</sequence>
<evidence type="ECO:0000256" key="8">
    <source>
        <dbReference type="ARBA" id="ARBA00049348"/>
    </source>
</evidence>
<comment type="catalytic activity">
    <reaction evidence="8">
        <text>a 6-O-methyl-2'-deoxyguanosine in DNA + L-cysteinyl-[protein] = S-methyl-L-cysteinyl-[protein] + a 2'-deoxyguanosine in DNA</text>
        <dbReference type="Rhea" id="RHEA:24000"/>
        <dbReference type="Rhea" id="RHEA-COMP:10131"/>
        <dbReference type="Rhea" id="RHEA-COMP:10132"/>
        <dbReference type="Rhea" id="RHEA-COMP:11367"/>
        <dbReference type="Rhea" id="RHEA-COMP:11368"/>
        <dbReference type="ChEBI" id="CHEBI:29950"/>
        <dbReference type="ChEBI" id="CHEBI:82612"/>
        <dbReference type="ChEBI" id="CHEBI:85445"/>
        <dbReference type="ChEBI" id="CHEBI:85448"/>
        <dbReference type="EC" id="2.1.1.63"/>
    </reaction>
</comment>
<dbReference type="InterPro" id="IPR018060">
    <property type="entry name" value="HTH_AraC"/>
</dbReference>
<dbReference type="InterPro" id="IPR036631">
    <property type="entry name" value="MGMT_N_sf"/>
</dbReference>
<dbReference type="Gene3D" id="1.10.10.10">
    <property type="entry name" value="Winged helix-like DNA-binding domain superfamily/Winged helix DNA-binding domain"/>
    <property type="match status" value="1"/>
</dbReference>
<dbReference type="Pfam" id="PF12833">
    <property type="entry name" value="HTH_18"/>
    <property type="match status" value="1"/>
</dbReference>
<comment type="catalytic activity">
    <reaction evidence="1">
        <text>a 4-O-methyl-thymidine in DNA + L-cysteinyl-[protein] = a thymidine in DNA + S-methyl-L-cysteinyl-[protein]</text>
        <dbReference type="Rhea" id="RHEA:53428"/>
        <dbReference type="Rhea" id="RHEA-COMP:10131"/>
        <dbReference type="Rhea" id="RHEA-COMP:10132"/>
        <dbReference type="Rhea" id="RHEA-COMP:13555"/>
        <dbReference type="Rhea" id="RHEA-COMP:13556"/>
        <dbReference type="ChEBI" id="CHEBI:29950"/>
        <dbReference type="ChEBI" id="CHEBI:82612"/>
        <dbReference type="ChEBI" id="CHEBI:137386"/>
        <dbReference type="ChEBI" id="CHEBI:137387"/>
        <dbReference type="EC" id="2.1.1.63"/>
    </reaction>
</comment>
<dbReference type="Gene3D" id="3.30.160.70">
    <property type="entry name" value="Methylated DNA-protein cysteine methyltransferase domain"/>
    <property type="match status" value="1"/>
</dbReference>
<dbReference type="GO" id="GO:0032259">
    <property type="term" value="P:methylation"/>
    <property type="evidence" value="ECO:0007669"/>
    <property type="project" value="UniProtKB-KW"/>
</dbReference>
<evidence type="ECO:0000256" key="1">
    <source>
        <dbReference type="ARBA" id="ARBA00001286"/>
    </source>
</evidence>
<gene>
    <name evidence="10" type="ORF">MNBD_ALPHA12-679</name>
</gene>
<accession>A0A3B0TUS7</accession>
<dbReference type="InterPro" id="IPR036388">
    <property type="entry name" value="WH-like_DNA-bd_sf"/>
</dbReference>
<dbReference type="InterPro" id="IPR001497">
    <property type="entry name" value="MethylDNA_cys_MeTrfase_AS"/>
</dbReference>
<evidence type="ECO:0000259" key="9">
    <source>
        <dbReference type="PROSITE" id="PS01124"/>
    </source>
</evidence>
<protein>
    <recommendedName>
        <fullName evidence="3">methylated-DNA--[protein]-cysteine S-methyltransferase</fullName>
        <ecNumber evidence="3">2.1.1.63</ecNumber>
    </recommendedName>
</protein>
<dbReference type="SUPFAM" id="SSF53155">
    <property type="entry name" value="Methylated DNA-protein cysteine methyltransferase domain"/>
    <property type="match status" value="1"/>
</dbReference>
<dbReference type="CDD" id="cd06445">
    <property type="entry name" value="ATase"/>
    <property type="match status" value="1"/>
</dbReference>
<evidence type="ECO:0000313" key="10">
    <source>
        <dbReference type="EMBL" id="VAW20490.1"/>
    </source>
</evidence>
<evidence type="ECO:0000256" key="2">
    <source>
        <dbReference type="ARBA" id="ARBA00008711"/>
    </source>
</evidence>
<dbReference type="FunFam" id="1.10.10.10:FF:000214">
    <property type="entry name" value="Methylated-DNA--protein-cysteine methyltransferase"/>
    <property type="match status" value="1"/>
</dbReference>
<dbReference type="EMBL" id="UOEO01000142">
    <property type="protein sequence ID" value="VAW20490.1"/>
    <property type="molecule type" value="Genomic_DNA"/>
</dbReference>
<feature type="domain" description="HTH araC/xylS-type" evidence="9">
    <location>
        <begin position="17"/>
        <end position="114"/>
    </location>
</feature>
<keyword evidence="7" id="KW-0234">DNA repair</keyword>
<evidence type="ECO:0000256" key="6">
    <source>
        <dbReference type="ARBA" id="ARBA00022763"/>
    </source>
</evidence>
<evidence type="ECO:0000256" key="7">
    <source>
        <dbReference type="ARBA" id="ARBA00023204"/>
    </source>
</evidence>
<dbReference type="EC" id="2.1.1.63" evidence="3"/>
<dbReference type="SMART" id="SM00342">
    <property type="entry name" value="HTH_ARAC"/>
    <property type="match status" value="1"/>
</dbReference>
<dbReference type="PANTHER" id="PTHR10815:SF13">
    <property type="entry name" value="METHYLATED-DNA--PROTEIN-CYSTEINE METHYLTRANSFERASE"/>
    <property type="match status" value="1"/>
</dbReference>
<dbReference type="PROSITE" id="PS01124">
    <property type="entry name" value="HTH_ARAC_FAMILY_2"/>
    <property type="match status" value="1"/>
</dbReference>
<keyword evidence="4 10" id="KW-0489">Methyltransferase</keyword>
<reference evidence="10" key="1">
    <citation type="submission" date="2018-06" db="EMBL/GenBank/DDBJ databases">
        <authorList>
            <person name="Zhirakovskaya E."/>
        </authorList>
    </citation>
    <scope>NUCLEOTIDE SEQUENCE</scope>
</reference>
<dbReference type="GO" id="GO:0003908">
    <property type="term" value="F:methylated-DNA-[protein]-cysteine S-methyltransferase activity"/>
    <property type="evidence" value="ECO:0007669"/>
    <property type="project" value="UniProtKB-EC"/>
</dbReference>
<dbReference type="GO" id="GO:0003700">
    <property type="term" value="F:DNA-binding transcription factor activity"/>
    <property type="evidence" value="ECO:0007669"/>
    <property type="project" value="InterPro"/>
</dbReference>
<dbReference type="NCBIfam" id="TIGR00589">
    <property type="entry name" value="ogt"/>
    <property type="match status" value="1"/>
</dbReference>
<keyword evidence="5 10" id="KW-0808">Transferase</keyword>
<dbReference type="AlphaFoldDB" id="A0A3B0TUS7"/>
<dbReference type="Gene3D" id="1.10.10.60">
    <property type="entry name" value="Homeodomain-like"/>
    <property type="match status" value="1"/>
</dbReference>
<dbReference type="GO" id="GO:0043565">
    <property type="term" value="F:sequence-specific DNA binding"/>
    <property type="evidence" value="ECO:0007669"/>
    <property type="project" value="InterPro"/>
</dbReference>
<dbReference type="PROSITE" id="PS00374">
    <property type="entry name" value="MGMT"/>
    <property type="match status" value="1"/>
</dbReference>
<evidence type="ECO:0000256" key="3">
    <source>
        <dbReference type="ARBA" id="ARBA00011918"/>
    </source>
</evidence>
<keyword evidence="6" id="KW-0227">DNA damage</keyword>
<dbReference type="SUPFAM" id="SSF46767">
    <property type="entry name" value="Methylated DNA-protein cysteine methyltransferase, C-terminal domain"/>
    <property type="match status" value="1"/>
</dbReference>
<name>A0A3B0TUS7_9ZZZZ</name>